<dbReference type="RefSeq" id="WP_206648876.1">
    <property type="nucleotide sequence ID" value="NZ_CP071248.1"/>
</dbReference>
<evidence type="ECO:0000259" key="4">
    <source>
        <dbReference type="Pfam" id="PF13377"/>
    </source>
</evidence>
<proteinExistence type="predicted"/>
<organism evidence="5 6">
    <name type="scientific">Bifidobacterium longum subsp. infantis</name>
    <dbReference type="NCBI Taxonomy" id="1682"/>
    <lineage>
        <taxon>Bacteria</taxon>
        <taxon>Bacillati</taxon>
        <taxon>Actinomycetota</taxon>
        <taxon>Actinomycetes</taxon>
        <taxon>Bifidobacteriales</taxon>
        <taxon>Bifidobacteriaceae</taxon>
        <taxon>Bifidobacterium</taxon>
    </lineage>
</organism>
<dbReference type="Pfam" id="PF13377">
    <property type="entry name" value="Peripla_BP_3"/>
    <property type="match status" value="1"/>
</dbReference>
<keyword evidence="3" id="KW-0804">Transcription</keyword>
<evidence type="ECO:0000256" key="2">
    <source>
        <dbReference type="ARBA" id="ARBA00023125"/>
    </source>
</evidence>
<evidence type="ECO:0000313" key="6">
    <source>
        <dbReference type="Proteomes" id="UP000663618"/>
    </source>
</evidence>
<reference evidence="5" key="1">
    <citation type="submission" date="2021-03" db="EMBL/GenBank/DDBJ databases">
        <title>Genome sequencing of Bifidobacterium longum subsp. infantis JCM 7009.</title>
        <authorList>
            <person name="Kim J."/>
        </authorList>
    </citation>
    <scope>NUCLEOTIDE SEQUENCE</scope>
    <source>
        <strain evidence="5">JCM 7009</strain>
    </source>
</reference>
<sequence>MTGELGADIVERYNDSSIAAAALPALTSVRPPYARIVTEALHLIETGPGNPTHISLPPELIVRASSSNRFI</sequence>
<dbReference type="InterPro" id="IPR046335">
    <property type="entry name" value="LacI/GalR-like_sensor"/>
</dbReference>
<dbReference type="Gene3D" id="3.40.50.2300">
    <property type="match status" value="1"/>
</dbReference>
<keyword evidence="1" id="KW-0805">Transcription regulation</keyword>
<dbReference type="EMBL" id="CP071248">
    <property type="protein sequence ID" value="QSP97977.1"/>
    <property type="molecule type" value="Genomic_DNA"/>
</dbReference>
<name>A0AAX1LLC5_BIFLI</name>
<protein>
    <submittedName>
        <fullName evidence="5">Substrate-binding domain-containing protein</fullName>
    </submittedName>
</protein>
<accession>A0AAX1LLC5</accession>
<dbReference type="GO" id="GO:0003677">
    <property type="term" value="F:DNA binding"/>
    <property type="evidence" value="ECO:0007669"/>
    <property type="project" value="UniProtKB-KW"/>
</dbReference>
<evidence type="ECO:0000256" key="1">
    <source>
        <dbReference type="ARBA" id="ARBA00023015"/>
    </source>
</evidence>
<keyword evidence="2" id="KW-0238">DNA-binding</keyword>
<dbReference type="SUPFAM" id="SSF53822">
    <property type="entry name" value="Periplasmic binding protein-like I"/>
    <property type="match status" value="1"/>
</dbReference>
<feature type="domain" description="Transcriptional regulator LacI/GalR-like sensor" evidence="4">
    <location>
        <begin position="13"/>
        <end position="66"/>
    </location>
</feature>
<dbReference type="InterPro" id="IPR028082">
    <property type="entry name" value="Peripla_BP_I"/>
</dbReference>
<dbReference type="AlphaFoldDB" id="A0AAX1LLC5"/>
<evidence type="ECO:0000256" key="3">
    <source>
        <dbReference type="ARBA" id="ARBA00023163"/>
    </source>
</evidence>
<evidence type="ECO:0000313" key="5">
    <source>
        <dbReference type="EMBL" id="QSP97977.1"/>
    </source>
</evidence>
<dbReference type="Proteomes" id="UP000663618">
    <property type="component" value="Chromosome"/>
</dbReference>
<gene>
    <name evidence="5" type="ORF">BLI009_02145</name>
</gene>